<name>A0A0U1DBN5_9MYCO</name>
<dbReference type="AlphaFoldDB" id="A0A0U1DBN5"/>
<reference evidence="4" key="1">
    <citation type="submission" date="2015-03" db="EMBL/GenBank/DDBJ databases">
        <authorList>
            <person name="Urmite Genomes"/>
        </authorList>
    </citation>
    <scope>NUCLEOTIDE SEQUENCE [LARGE SCALE GENOMIC DNA]</scope>
    <source>
        <strain evidence="4">CSUR P1344</strain>
    </source>
</reference>
<feature type="chain" id="PRO_5039404689" evidence="2">
    <location>
        <begin position="30"/>
        <end position="231"/>
    </location>
</feature>
<feature type="region of interest" description="Disordered" evidence="1">
    <location>
        <begin position="35"/>
        <end position="59"/>
    </location>
</feature>
<evidence type="ECO:0000256" key="2">
    <source>
        <dbReference type="SAM" id="SignalP"/>
    </source>
</evidence>
<protein>
    <submittedName>
        <fullName evidence="3">Putative lipoprotein LpqN</fullName>
    </submittedName>
</protein>
<gene>
    <name evidence="3" type="ORF">BN000_02323</name>
</gene>
<dbReference type="EMBL" id="CTEC01000001">
    <property type="protein sequence ID" value="CQD11167.1"/>
    <property type="molecule type" value="Genomic_DNA"/>
</dbReference>
<keyword evidence="3" id="KW-0449">Lipoprotein</keyword>
<evidence type="ECO:0000256" key="1">
    <source>
        <dbReference type="SAM" id="MobiDB-lite"/>
    </source>
</evidence>
<organism evidence="3 4">
    <name type="scientific">Mycobacterium europaeum</name>
    <dbReference type="NCBI Taxonomy" id="761804"/>
    <lineage>
        <taxon>Bacteria</taxon>
        <taxon>Bacillati</taxon>
        <taxon>Actinomycetota</taxon>
        <taxon>Actinomycetes</taxon>
        <taxon>Mycobacteriales</taxon>
        <taxon>Mycobacteriaceae</taxon>
        <taxon>Mycobacterium</taxon>
        <taxon>Mycobacterium simiae complex</taxon>
    </lineage>
</organism>
<sequence length="231" mass="23940">MWTWKPKLRSRFRATEVLTLCLLALPAVGCEKTTGGTAIGHTAPSTTSTTRLSDPAEPVPGVETTLPDHIPPNALVCFPPPNSGSMTKASVADPVAPVLTVPLPDGWSSAPGTGDVALTATGPDGMSVWVTIARTDLDPGGAFLRYASDLRTANPNVKVTVTAAQFCGYSSQLLNGTGGGTGANEFADRITHIWTNTQAYLVAVHLQGPGKAPGFEAAKSTVMQDFAVTVP</sequence>
<feature type="signal peptide" evidence="2">
    <location>
        <begin position="1"/>
        <end position="29"/>
    </location>
</feature>
<keyword evidence="2" id="KW-0732">Signal</keyword>
<evidence type="ECO:0000313" key="4">
    <source>
        <dbReference type="Proteomes" id="UP000199601"/>
    </source>
</evidence>
<accession>A0A0U1DBN5</accession>
<dbReference type="Proteomes" id="UP000199601">
    <property type="component" value="Unassembled WGS sequence"/>
</dbReference>
<feature type="compositionally biased region" description="Polar residues" evidence="1">
    <location>
        <begin position="43"/>
        <end position="52"/>
    </location>
</feature>
<keyword evidence="4" id="KW-1185">Reference proteome</keyword>
<proteinExistence type="predicted"/>
<evidence type="ECO:0000313" key="3">
    <source>
        <dbReference type="EMBL" id="CQD11167.1"/>
    </source>
</evidence>